<sequence>MANVKIYIRADGNASDAFPLLKNPGRPEGAFTADPMRSQRTDTSGCERRNFGEIFACRRVAKANRR</sequence>
<comment type="caution">
    <text evidence="2">The sequence shown here is derived from an EMBL/GenBank/DDBJ whole genome shotgun (WGS) entry which is preliminary data.</text>
</comment>
<reference evidence="2 3" key="1">
    <citation type="submission" date="2019-03" db="EMBL/GenBank/DDBJ databases">
        <title>First draft genome of Liparis tanakae, snailfish: a comprehensive survey of snailfish specific genes.</title>
        <authorList>
            <person name="Kim W."/>
            <person name="Song I."/>
            <person name="Jeong J.-H."/>
            <person name="Kim D."/>
            <person name="Kim S."/>
            <person name="Ryu S."/>
            <person name="Song J.Y."/>
            <person name="Lee S.K."/>
        </authorList>
    </citation>
    <scope>NUCLEOTIDE SEQUENCE [LARGE SCALE GENOMIC DNA]</scope>
    <source>
        <tissue evidence="2">Muscle</tissue>
    </source>
</reference>
<dbReference type="AlphaFoldDB" id="A0A4Z2FM91"/>
<proteinExistence type="predicted"/>
<name>A0A4Z2FM91_9TELE</name>
<accession>A0A4Z2FM91</accession>
<feature type="region of interest" description="Disordered" evidence="1">
    <location>
        <begin position="26"/>
        <end position="45"/>
    </location>
</feature>
<dbReference type="EMBL" id="SRLO01001065">
    <property type="protein sequence ID" value="TNN42035.1"/>
    <property type="molecule type" value="Genomic_DNA"/>
</dbReference>
<evidence type="ECO:0000313" key="2">
    <source>
        <dbReference type="EMBL" id="TNN42035.1"/>
    </source>
</evidence>
<evidence type="ECO:0000313" key="3">
    <source>
        <dbReference type="Proteomes" id="UP000314294"/>
    </source>
</evidence>
<keyword evidence="3" id="KW-1185">Reference proteome</keyword>
<protein>
    <submittedName>
        <fullName evidence="2">Uncharacterized protein</fullName>
    </submittedName>
</protein>
<dbReference type="Proteomes" id="UP000314294">
    <property type="component" value="Unassembled WGS sequence"/>
</dbReference>
<evidence type="ECO:0000256" key="1">
    <source>
        <dbReference type="SAM" id="MobiDB-lite"/>
    </source>
</evidence>
<gene>
    <name evidence="2" type="ORF">EYF80_047782</name>
</gene>
<organism evidence="2 3">
    <name type="scientific">Liparis tanakae</name>
    <name type="common">Tanaka's snailfish</name>
    <dbReference type="NCBI Taxonomy" id="230148"/>
    <lineage>
        <taxon>Eukaryota</taxon>
        <taxon>Metazoa</taxon>
        <taxon>Chordata</taxon>
        <taxon>Craniata</taxon>
        <taxon>Vertebrata</taxon>
        <taxon>Euteleostomi</taxon>
        <taxon>Actinopterygii</taxon>
        <taxon>Neopterygii</taxon>
        <taxon>Teleostei</taxon>
        <taxon>Neoteleostei</taxon>
        <taxon>Acanthomorphata</taxon>
        <taxon>Eupercaria</taxon>
        <taxon>Perciformes</taxon>
        <taxon>Cottioidei</taxon>
        <taxon>Cottales</taxon>
        <taxon>Liparidae</taxon>
        <taxon>Liparis</taxon>
    </lineage>
</organism>